<keyword evidence="2" id="KW-1185">Reference proteome</keyword>
<gene>
    <name evidence="1" type="ORF">PX653_05510</name>
</gene>
<proteinExistence type="predicted"/>
<sequence length="277" mass="31852">MGKYLITKNFQLLLVDCRYDGRMKLSEGDFYINVQSIEENPDDKPSVFSRNKHYRFSQPLEEASFENVLEEWRRNTLTLYRGLPGCHYSWSSFMQGELRGEGNVDYPTYSMDVGGTSWLPSDDIAMAQIVANQCNDAYTKTKSFFEPIATAFVVSINCGVHSGRVICWLNDGEIAIKGPLIFGQYRMHSILWLDALMPDWHPWPIALRDIYVLPPQRPFKPGSSDLIRDWWIACQPWVDRILSCDDVLALRLKVKRANRRVLAAGLDARRKALGYTD</sequence>
<evidence type="ECO:0000313" key="2">
    <source>
        <dbReference type="Proteomes" id="UP001216510"/>
    </source>
</evidence>
<evidence type="ECO:0008006" key="3">
    <source>
        <dbReference type="Google" id="ProtNLM"/>
    </source>
</evidence>
<dbReference type="Proteomes" id="UP001216510">
    <property type="component" value="Chromosome"/>
</dbReference>
<evidence type="ECO:0000313" key="1">
    <source>
        <dbReference type="EMBL" id="WEF34228.1"/>
    </source>
</evidence>
<name>A0ABY8BGY3_9BURK</name>
<accession>A0ABY8BGY3</accession>
<protein>
    <recommendedName>
        <fullName evidence="3">DUF3396 domain-containing protein</fullName>
    </recommendedName>
</protein>
<dbReference type="EMBL" id="CP119083">
    <property type="protein sequence ID" value="WEF34228.1"/>
    <property type="molecule type" value="Genomic_DNA"/>
</dbReference>
<reference evidence="1 2" key="1">
    <citation type="submission" date="2023-02" db="EMBL/GenBank/DDBJ databases">
        <title>Gemone sequence of Telluria chitinolytica ACM 3522T.</title>
        <authorList>
            <person name="Frediansyah A."/>
            <person name="Miess H."/>
            <person name="Gross H."/>
        </authorList>
    </citation>
    <scope>NUCLEOTIDE SEQUENCE [LARGE SCALE GENOMIC DNA]</scope>
    <source>
        <strain evidence="1 2">ACM 3522</strain>
    </source>
</reference>
<dbReference type="RefSeq" id="WP_277416907.1">
    <property type="nucleotide sequence ID" value="NZ_CP119083.1"/>
</dbReference>
<organism evidence="1 2">
    <name type="scientific">Pseudoduganella chitinolytica</name>
    <dbReference type="NCBI Taxonomy" id="34070"/>
    <lineage>
        <taxon>Bacteria</taxon>
        <taxon>Pseudomonadati</taxon>
        <taxon>Pseudomonadota</taxon>
        <taxon>Betaproteobacteria</taxon>
        <taxon>Burkholderiales</taxon>
        <taxon>Oxalobacteraceae</taxon>
        <taxon>Telluria group</taxon>
        <taxon>Pseudoduganella</taxon>
    </lineage>
</organism>